<keyword evidence="2" id="KW-1185">Reference proteome</keyword>
<dbReference type="RefSeq" id="WP_169664784.1">
    <property type="nucleotide sequence ID" value="NZ_CP076132.1"/>
</dbReference>
<dbReference type="AlphaFoldDB" id="A0AAX1N8D2"/>
<dbReference type="Proteomes" id="UP000678679">
    <property type="component" value="Chromosome 1"/>
</dbReference>
<reference evidence="1 2" key="1">
    <citation type="submission" date="2021-05" db="EMBL/GenBank/DDBJ databases">
        <title>Comparative genomic studies on the polysaccharide-degrading batcterial strains of the Flammeovirga genus.</title>
        <authorList>
            <person name="Zewei F."/>
            <person name="Zheng Z."/>
            <person name="Yu L."/>
            <person name="Ruyue G."/>
            <person name="Yanhong M."/>
            <person name="Yuanyuan C."/>
            <person name="Jingyan G."/>
            <person name="Wenjun H."/>
        </authorList>
    </citation>
    <scope>NUCLEOTIDE SEQUENCE [LARGE SCALE GENOMIC DNA]</scope>
    <source>
        <strain evidence="1 2">NBRC:100898</strain>
    </source>
</reference>
<evidence type="ECO:0000313" key="1">
    <source>
        <dbReference type="EMBL" id="QWG02287.1"/>
    </source>
</evidence>
<accession>A0AAX1N8D2</accession>
<proteinExistence type="predicted"/>
<organism evidence="1 2">
    <name type="scientific">Flammeovirga yaeyamensis</name>
    <dbReference type="NCBI Taxonomy" id="367791"/>
    <lineage>
        <taxon>Bacteria</taxon>
        <taxon>Pseudomonadati</taxon>
        <taxon>Bacteroidota</taxon>
        <taxon>Cytophagia</taxon>
        <taxon>Cytophagales</taxon>
        <taxon>Flammeovirgaceae</taxon>
        <taxon>Flammeovirga</taxon>
    </lineage>
</organism>
<protein>
    <submittedName>
        <fullName evidence="1">Uncharacterized protein</fullName>
    </submittedName>
</protein>
<name>A0AAX1N8D2_9BACT</name>
<gene>
    <name evidence="1" type="ORF">KMW28_01510</name>
</gene>
<sequence>MNLLIGKDNSLNNKLIEQIYYLTPIKRVELNDILEQKITSRGYIFVNLLDVDLPSSKVLSIIKNKFPNDCIVAMHCFQVDHMINNLMEEGYNAYISILDFSEDLSSILP</sequence>
<evidence type="ECO:0000313" key="2">
    <source>
        <dbReference type="Proteomes" id="UP000678679"/>
    </source>
</evidence>
<dbReference type="KEGG" id="fya:KMW28_01510"/>
<dbReference type="EMBL" id="CP076132">
    <property type="protein sequence ID" value="QWG02287.1"/>
    <property type="molecule type" value="Genomic_DNA"/>
</dbReference>